<accession>A0A4S4KH16</accession>
<dbReference type="PANTHER" id="PTHR34883">
    <property type="entry name" value="SERINE-RICH PROTEIN, PUTATIVE-RELATED-RELATED"/>
    <property type="match status" value="1"/>
</dbReference>
<dbReference type="CDD" id="cd00920">
    <property type="entry name" value="Cupredoxin"/>
    <property type="match status" value="1"/>
</dbReference>
<dbReference type="Gene3D" id="2.60.40.420">
    <property type="entry name" value="Cupredoxins - blue copper proteins"/>
    <property type="match status" value="1"/>
</dbReference>
<keyword evidence="2" id="KW-1185">Reference proteome</keyword>
<comment type="caution">
    <text evidence="1">The sequence shown here is derived from an EMBL/GenBank/DDBJ whole genome shotgun (WGS) entry which is preliminary data.</text>
</comment>
<evidence type="ECO:0000313" key="2">
    <source>
        <dbReference type="Proteomes" id="UP000309038"/>
    </source>
</evidence>
<sequence length="214" mass="22862">MRAIQVGSTAAAAGGIFQFIPSNITAANGTTVTFMWSGAPGNHSVTQSSLDSPCQPLPNGFDSGFVFIPTPATSGIPSWNLTITNDQEPIYFYCGQLVPAPGHCPLGMVGTINAPTTGNASWEAFWETAMGTAATTPGTPIPNLSGRCFRGWASYSLRGKLRSPTKFECYLGLDVPFTYNKRECSSAFVGKWDHCDDRRAVRNCPDVEHSVGTI</sequence>
<dbReference type="PANTHER" id="PTHR34883:SF15">
    <property type="entry name" value="EXTRACELLULAR SERINE-RICH PROTEIN"/>
    <property type="match status" value="1"/>
</dbReference>
<protein>
    <submittedName>
        <fullName evidence="1">Uncharacterized protein</fullName>
    </submittedName>
</protein>
<gene>
    <name evidence="1" type="ORF">EW026_g4459</name>
</gene>
<dbReference type="SUPFAM" id="SSF49503">
    <property type="entry name" value="Cupredoxins"/>
    <property type="match status" value="1"/>
</dbReference>
<dbReference type="InterPro" id="IPR052953">
    <property type="entry name" value="Ser-rich/MCO-related"/>
</dbReference>
<proteinExistence type="predicted"/>
<name>A0A4S4KH16_9APHY</name>
<dbReference type="InterPro" id="IPR008972">
    <property type="entry name" value="Cupredoxin"/>
</dbReference>
<reference evidence="1 2" key="1">
    <citation type="submission" date="2019-02" db="EMBL/GenBank/DDBJ databases">
        <title>Genome sequencing of the rare red list fungi Phlebia centrifuga.</title>
        <authorList>
            <person name="Buettner E."/>
            <person name="Kellner H."/>
        </authorList>
    </citation>
    <scope>NUCLEOTIDE SEQUENCE [LARGE SCALE GENOMIC DNA]</scope>
    <source>
        <strain evidence="1 2">DSM 108282</strain>
    </source>
</reference>
<evidence type="ECO:0000313" key="1">
    <source>
        <dbReference type="EMBL" id="THG97568.1"/>
    </source>
</evidence>
<organism evidence="1 2">
    <name type="scientific">Hermanssonia centrifuga</name>
    <dbReference type="NCBI Taxonomy" id="98765"/>
    <lineage>
        <taxon>Eukaryota</taxon>
        <taxon>Fungi</taxon>
        <taxon>Dikarya</taxon>
        <taxon>Basidiomycota</taxon>
        <taxon>Agaricomycotina</taxon>
        <taxon>Agaricomycetes</taxon>
        <taxon>Polyporales</taxon>
        <taxon>Meruliaceae</taxon>
        <taxon>Hermanssonia</taxon>
    </lineage>
</organism>
<dbReference type="EMBL" id="SGPJ01000161">
    <property type="protein sequence ID" value="THG97568.1"/>
    <property type="molecule type" value="Genomic_DNA"/>
</dbReference>
<dbReference type="AlphaFoldDB" id="A0A4S4KH16"/>
<dbReference type="Proteomes" id="UP000309038">
    <property type="component" value="Unassembled WGS sequence"/>
</dbReference>